<evidence type="ECO:0000313" key="4">
    <source>
        <dbReference type="Proteomes" id="UP000509383"/>
    </source>
</evidence>
<name>A0A6J4E0Z4_9PSED</name>
<evidence type="ECO:0000313" key="5">
    <source>
        <dbReference type="Proteomes" id="UP001054892"/>
    </source>
</evidence>
<evidence type="ECO:0008006" key="6">
    <source>
        <dbReference type="Google" id="ProtNLM"/>
    </source>
</evidence>
<sequence length="104" mass="11540">MKRTLCALLACLPVAAFAYPIEVEKQYNGSEITYTTDDIDHNMGSINVYNLGEARAECTVRFTNGPETPKIRRAVIEGGKSVYLTAKFNRSIIRLRIGLTCKPA</sequence>
<feature type="signal peptide" evidence="1">
    <location>
        <begin position="1"/>
        <end position="18"/>
    </location>
</feature>
<dbReference type="KEGG" id="ptw:TUM18999_15510"/>
<accession>A0A6J4E0Z4</accession>
<dbReference type="RefSeq" id="WP_111260638.1">
    <property type="nucleotide sequence ID" value="NZ_AP023189.1"/>
</dbReference>
<dbReference type="Proteomes" id="UP000509383">
    <property type="component" value="Chromosome"/>
</dbReference>
<feature type="chain" id="PRO_5027028919" description="3-phosphoglycerate kinase" evidence="1">
    <location>
        <begin position="19"/>
        <end position="104"/>
    </location>
</feature>
<dbReference type="Proteomes" id="UP001054892">
    <property type="component" value="Unassembled WGS sequence"/>
</dbReference>
<gene>
    <name evidence="2" type="ORF">TUM18999_15510</name>
    <name evidence="3" type="ORF">TUM20286_11560</name>
</gene>
<keyword evidence="5" id="KW-1185">Reference proteome</keyword>
<evidence type="ECO:0000313" key="3">
    <source>
        <dbReference type="EMBL" id="GJN51404.1"/>
    </source>
</evidence>
<proteinExistence type="predicted"/>
<reference evidence="2 4" key="1">
    <citation type="submission" date="2020-05" db="EMBL/GenBank/DDBJ databases">
        <title>Characterization of novel class B3 metallo-beta-lactamase from novel Pseudomonas species.</title>
        <authorList>
            <person name="Yamada K."/>
            <person name="Aoki K."/>
            <person name="Ishii Y."/>
        </authorList>
    </citation>
    <scope>NUCLEOTIDE SEQUENCE [LARGE SCALE GENOMIC DNA]</scope>
    <source>
        <strain evidence="2 4">TUM18999</strain>
        <strain evidence="3 5">TUM20286</strain>
    </source>
</reference>
<evidence type="ECO:0000256" key="1">
    <source>
        <dbReference type="SAM" id="SignalP"/>
    </source>
</evidence>
<evidence type="ECO:0000313" key="2">
    <source>
        <dbReference type="EMBL" id="BCG23360.1"/>
    </source>
</evidence>
<organism evidence="2 4">
    <name type="scientific">Pseudomonas tohonis</name>
    <dbReference type="NCBI Taxonomy" id="2725477"/>
    <lineage>
        <taxon>Bacteria</taxon>
        <taxon>Pseudomonadati</taxon>
        <taxon>Pseudomonadota</taxon>
        <taxon>Gammaproteobacteria</taxon>
        <taxon>Pseudomonadales</taxon>
        <taxon>Pseudomonadaceae</taxon>
        <taxon>Pseudomonas</taxon>
    </lineage>
</organism>
<keyword evidence="1" id="KW-0732">Signal</keyword>
<dbReference type="EMBL" id="BQKM01000002">
    <property type="protein sequence ID" value="GJN51404.1"/>
    <property type="molecule type" value="Genomic_DNA"/>
</dbReference>
<dbReference type="AlphaFoldDB" id="A0A6J4E0Z4"/>
<dbReference type="EMBL" id="AP023189">
    <property type="protein sequence ID" value="BCG23360.1"/>
    <property type="molecule type" value="Genomic_DNA"/>
</dbReference>
<protein>
    <recommendedName>
        <fullName evidence="6">3-phosphoglycerate kinase</fullName>
    </recommendedName>
</protein>